<dbReference type="RefSeq" id="WP_021711297.1">
    <property type="nucleotide sequence ID" value="NZ_BAOB01000001.1"/>
</dbReference>
<proteinExistence type="predicted"/>
<evidence type="ECO:0000313" key="1">
    <source>
        <dbReference type="EMBL" id="GAD77559.1"/>
    </source>
</evidence>
<comment type="caution">
    <text evidence="1">The sequence shown here is derived from an EMBL/GenBank/DDBJ whole genome shotgun (WGS) entry which is preliminary data.</text>
</comment>
<sequence>MSSSSINLSSYLNGFGSQSFNDELNLKRPQIELINQADAGLRKIDESFSLLEKQPANAQILEMIASHQQQLILSIVGNINSEFAIAQMLAQGIESLGHQLEVLQGWTNGGLGMFENAMAEIFEAMKANGANSGYALEDLFQLAIMDFMSHGYGSDMDAIMRHFLESTGSGSHGYHEHWDGNKFSTNCKNLFEYMMQNAPEGSLCQSILNYMNNDCGGVDSLIDQFKNNFNEQGGFVCDTDYSDENGLSPMLRLALMSAYLSEHPNVEQSTIILFLTGSIGELNNFVTENTNFAGAMDFLFKNDGYQDDPANDGWRAVSQGGHMVIDWEGTGLGADYFKEIYSKFPPRELTDEEVKEVQNISDQIKMMQETLKYWLSVIRDGQLSIARNI</sequence>
<organism evidence="1 2">
    <name type="scientific">Vibrio azureus NBRC 104587</name>
    <dbReference type="NCBI Taxonomy" id="1219077"/>
    <lineage>
        <taxon>Bacteria</taxon>
        <taxon>Pseudomonadati</taxon>
        <taxon>Pseudomonadota</taxon>
        <taxon>Gammaproteobacteria</taxon>
        <taxon>Vibrionales</taxon>
        <taxon>Vibrionaceae</taxon>
        <taxon>Vibrio</taxon>
    </lineage>
</organism>
<dbReference type="STRING" id="1219077.VAZ01S_080_00090"/>
<dbReference type="EMBL" id="BATL01000080">
    <property type="protein sequence ID" value="GAD77559.1"/>
    <property type="molecule type" value="Genomic_DNA"/>
</dbReference>
<dbReference type="OrthoDB" id="6463051at2"/>
<dbReference type="Proteomes" id="UP000016567">
    <property type="component" value="Unassembled WGS sequence"/>
</dbReference>
<protein>
    <submittedName>
        <fullName evidence="1">Uncharacterized protein</fullName>
    </submittedName>
</protein>
<evidence type="ECO:0000313" key="2">
    <source>
        <dbReference type="Proteomes" id="UP000016567"/>
    </source>
</evidence>
<dbReference type="AlphaFoldDB" id="U3C850"/>
<name>U3C850_9VIBR</name>
<accession>U3C850</accession>
<reference evidence="1 2" key="1">
    <citation type="submission" date="2013-09" db="EMBL/GenBank/DDBJ databases">
        <title>Whole genome shotgun sequence of Vibrio azureus NBRC 104587.</title>
        <authorList>
            <person name="Isaki S."/>
            <person name="Hosoyama A."/>
            <person name="Numata M."/>
            <person name="Hashimoto M."/>
            <person name="Hosoyama Y."/>
            <person name="Tsuchikane K."/>
            <person name="Noguchi M."/>
            <person name="Hirakata S."/>
            <person name="Ichikawa N."/>
            <person name="Ohji S."/>
            <person name="Yamazoe A."/>
            <person name="Fujita N."/>
        </authorList>
    </citation>
    <scope>NUCLEOTIDE SEQUENCE [LARGE SCALE GENOMIC DNA]</scope>
    <source>
        <strain evidence="1 2">NBRC 104587</strain>
    </source>
</reference>
<keyword evidence="2" id="KW-1185">Reference proteome</keyword>
<gene>
    <name evidence="1" type="ORF">VAZ01S_080_00090</name>
</gene>
<dbReference type="eggNOG" id="ENOG5033Q09">
    <property type="taxonomic scope" value="Bacteria"/>
</dbReference>